<dbReference type="PANTHER" id="PTHR30618:SF0">
    <property type="entry name" value="PURINE-URACIL PERMEASE NCS1"/>
    <property type="match status" value="1"/>
</dbReference>
<evidence type="ECO:0000256" key="1">
    <source>
        <dbReference type="ARBA" id="ARBA00004141"/>
    </source>
</evidence>
<dbReference type="InterPro" id="IPR045225">
    <property type="entry name" value="Uracil/uridine/allantoin_perm"/>
</dbReference>
<comment type="caution">
    <text evidence="7">The sequence shown here is derived from an EMBL/GenBank/DDBJ whole genome shotgun (WGS) entry which is preliminary data.</text>
</comment>
<dbReference type="PANTHER" id="PTHR30618">
    <property type="entry name" value="NCS1 FAMILY PURINE/PYRIMIDINE TRANSPORTER"/>
    <property type="match status" value="1"/>
</dbReference>
<dbReference type="Gene3D" id="1.10.4160.10">
    <property type="entry name" value="Hydantoin permease"/>
    <property type="match status" value="1"/>
</dbReference>
<name>A0ABR1MNG6_9PEZI</name>
<gene>
    <name evidence="7" type="ORF">IWX46DRAFT_663347</name>
</gene>
<evidence type="ECO:0000256" key="3">
    <source>
        <dbReference type="ARBA" id="ARBA00022692"/>
    </source>
</evidence>
<evidence type="ECO:0000256" key="4">
    <source>
        <dbReference type="ARBA" id="ARBA00022989"/>
    </source>
</evidence>
<proteinExistence type="inferred from homology"/>
<dbReference type="EMBL" id="JBBPDW010000003">
    <property type="protein sequence ID" value="KAK7554548.1"/>
    <property type="molecule type" value="Genomic_DNA"/>
</dbReference>
<keyword evidence="3 6" id="KW-0812">Transmembrane</keyword>
<dbReference type="Pfam" id="PF02133">
    <property type="entry name" value="Transp_cyt_pur"/>
    <property type="match status" value="1"/>
</dbReference>
<evidence type="ECO:0000256" key="2">
    <source>
        <dbReference type="ARBA" id="ARBA00008974"/>
    </source>
</evidence>
<organism evidence="7 8">
    <name type="scientific">Phyllosticta citricarpa</name>
    <dbReference type="NCBI Taxonomy" id="55181"/>
    <lineage>
        <taxon>Eukaryota</taxon>
        <taxon>Fungi</taxon>
        <taxon>Dikarya</taxon>
        <taxon>Ascomycota</taxon>
        <taxon>Pezizomycotina</taxon>
        <taxon>Dothideomycetes</taxon>
        <taxon>Dothideomycetes incertae sedis</taxon>
        <taxon>Botryosphaeriales</taxon>
        <taxon>Phyllostictaceae</taxon>
        <taxon>Phyllosticta</taxon>
    </lineage>
</organism>
<sequence>MAISGASRHEHHCQQKLKGASNVVMLGFMFSIFGSNLGVVSAHYSLLVTCIKRLTYLTPSSWDPSSASFITDYLVVRNGNARVAALFDPTSVYWYRGGVSWRATVAYVVAVMLPILGFSAEFGCSVSAGAVYPYEIGWLLTCVVNSVVQWALCRLGSAFAMEERQLPFEALAAEQLEAMEDEPAQDEERLQVSGEVKGVSDCRWMS</sequence>
<evidence type="ECO:0000313" key="7">
    <source>
        <dbReference type="EMBL" id="KAK7554548.1"/>
    </source>
</evidence>
<evidence type="ECO:0000256" key="5">
    <source>
        <dbReference type="ARBA" id="ARBA00023136"/>
    </source>
</evidence>
<keyword evidence="5 6" id="KW-0472">Membrane</keyword>
<feature type="transmembrane region" description="Helical" evidence="6">
    <location>
        <begin position="105"/>
        <end position="130"/>
    </location>
</feature>
<keyword evidence="8" id="KW-1185">Reference proteome</keyword>
<feature type="transmembrane region" description="Helical" evidence="6">
    <location>
        <begin position="24"/>
        <end position="47"/>
    </location>
</feature>
<comment type="subcellular location">
    <subcellularLocation>
        <location evidence="1">Membrane</location>
        <topology evidence="1">Multi-pass membrane protein</topology>
    </subcellularLocation>
</comment>
<dbReference type="Proteomes" id="UP001365128">
    <property type="component" value="Unassembled WGS sequence"/>
</dbReference>
<keyword evidence="4 6" id="KW-1133">Transmembrane helix</keyword>
<comment type="similarity">
    <text evidence="2">Belongs to the purine-cytosine permease (2.A.39) family.</text>
</comment>
<feature type="transmembrane region" description="Helical" evidence="6">
    <location>
        <begin position="136"/>
        <end position="155"/>
    </location>
</feature>
<evidence type="ECO:0000313" key="8">
    <source>
        <dbReference type="Proteomes" id="UP001365128"/>
    </source>
</evidence>
<reference evidence="7 8" key="1">
    <citation type="submission" date="2024-04" db="EMBL/GenBank/DDBJ databases">
        <title>Phyllosticta paracitricarpa is synonymous to the EU quarantine fungus P. citricarpa based on phylogenomic analyses.</title>
        <authorList>
            <consortium name="Lawrence Berkeley National Laboratory"/>
            <person name="Van Ingen-Buijs V.A."/>
            <person name="Van Westerhoven A.C."/>
            <person name="Haridas S."/>
            <person name="Skiadas P."/>
            <person name="Martin F."/>
            <person name="Groenewald J.Z."/>
            <person name="Crous P.W."/>
            <person name="Seidl M.F."/>
        </authorList>
    </citation>
    <scope>NUCLEOTIDE SEQUENCE [LARGE SCALE GENOMIC DNA]</scope>
    <source>
        <strain evidence="7 8">CBS 122670</strain>
    </source>
</reference>
<dbReference type="InterPro" id="IPR001248">
    <property type="entry name" value="Pur-cyt_permease"/>
</dbReference>
<accession>A0ABR1MNG6</accession>
<evidence type="ECO:0000256" key="6">
    <source>
        <dbReference type="SAM" id="Phobius"/>
    </source>
</evidence>
<protein>
    <submittedName>
        <fullName evidence="7">Uncharacterized protein</fullName>
    </submittedName>
</protein>